<evidence type="ECO:0000256" key="2">
    <source>
        <dbReference type="HAMAP-Rule" id="MF_02128"/>
    </source>
</evidence>
<dbReference type="SUPFAM" id="SSF55326">
    <property type="entry name" value="PurM N-terminal domain-like"/>
    <property type="match status" value="1"/>
</dbReference>
<feature type="domain" description="PurM-like C-terminal" evidence="4">
    <location>
        <begin position="148"/>
        <end position="302"/>
    </location>
</feature>
<feature type="binding site" evidence="2">
    <location>
        <position position="28"/>
    </location>
    <ligand>
        <name>Mg(2+)</name>
        <dbReference type="ChEBI" id="CHEBI:18420"/>
        <label>4</label>
    </ligand>
</feature>
<keyword evidence="2" id="KW-0547">Nucleotide-binding</keyword>
<keyword evidence="2" id="KW-0479">Metal-binding</keyword>
<dbReference type="Pfam" id="PF00586">
    <property type="entry name" value="AIRS"/>
    <property type="match status" value="1"/>
</dbReference>
<name>A0A9E2NS65_9GAMM</name>
<feature type="binding site" evidence="2">
    <location>
        <position position="45"/>
    </location>
    <ligand>
        <name>Mg(2+)</name>
        <dbReference type="ChEBI" id="CHEBI:18420"/>
        <label>1</label>
    </ligand>
</feature>
<gene>
    <name evidence="2 5" type="primary">thiL</name>
    <name evidence="5" type="ORF">IAA31_05345</name>
</gene>
<dbReference type="HAMAP" id="MF_02128">
    <property type="entry name" value="TMP_kinase"/>
    <property type="match status" value="1"/>
</dbReference>
<evidence type="ECO:0000259" key="4">
    <source>
        <dbReference type="Pfam" id="PF02769"/>
    </source>
</evidence>
<dbReference type="GO" id="GO:0005524">
    <property type="term" value="F:ATP binding"/>
    <property type="evidence" value="ECO:0007669"/>
    <property type="project" value="UniProtKB-UniRule"/>
</dbReference>
<feature type="binding site" evidence="2">
    <location>
        <position position="211"/>
    </location>
    <ligand>
        <name>ATP</name>
        <dbReference type="ChEBI" id="CHEBI:30616"/>
    </ligand>
</feature>
<keyword evidence="2" id="KW-0067">ATP-binding</keyword>
<evidence type="ECO:0000256" key="1">
    <source>
        <dbReference type="ARBA" id="ARBA00022977"/>
    </source>
</evidence>
<feature type="binding site" evidence="2">
    <location>
        <position position="320"/>
    </location>
    <ligand>
        <name>substrate</name>
    </ligand>
</feature>
<evidence type="ECO:0000259" key="3">
    <source>
        <dbReference type="Pfam" id="PF00586"/>
    </source>
</evidence>
<dbReference type="EC" id="2.7.4.16" evidence="2"/>
<comment type="function">
    <text evidence="2">Catalyzes the ATP-dependent phosphorylation of thiamine-monophosphate (TMP) to form thiamine-pyrophosphate (TPP), the active form of vitamin B1.</text>
</comment>
<dbReference type="GO" id="GO:0009228">
    <property type="term" value="P:thiamine biosynthetic process"/>
    <property type="evidence" value="ECO:0007669"/>
    <property type="project" value="UniProtKB-KW"/>
</dbReference>
<feature type="domain" description="PurM-like N-terminal" evidence="3">
    <location>
        <begin position="26"/>
        <end position="135"/>
    </location>
</feature>
<feature type="binding site" evidence="2">
    <location>
        <position position="28"/>
    </location>
    <ligand>
        <name>Mg(2+)</name>
        <dbReference type="ChEBI" id="CHEBI:18420"/>
        <label>3</label>
    </ligand>
</feature>
<feature type="binding site" evidence="2">
    <location>
        <position position="45"/>
    </location>
    <ligand>
        <name>Mg(2+)</name>
        <dbReference type="ChEBI" id="CHEBI:18420"/>
        <label>2</label>
    </ligand>
</feature>
<dbReference type="PIRSF" id="PIRSF005303">
    <property type="entry name" value="Thiam_monoph_kin"/>
    <property type="match status" value="1"/>
</dbReference>
<dbReference type="InterPro" id="IPR006283">
    <property type="entry name" value="ThiL-like"/>
</dbReference>
<feature type="binding site" evidence="2">
    <location>
        <position position="73"/>
    </location>
    <ligand>
        <name>Mg(2+)</name>
        <dbReference type="ChEBI" id="CHEBI:18420"/>
        <label>4</label>
    </ligand>
</feature>
<keyword evidence="2 5" id="KW-0418">Kinase</keyword>
<keyword evidence="1 2" id="KW-0784">Thiamine biosynthesis</keyword>
<feature type="binding site" evidence="2">
    <location>
        <position position="73"/>
    </location>
    <ligand>
        <name>Mg(2+)</name>
        <dbReference type="ChEBI" id="CHEBI:18420"/>
        <label>2</label>
    </ligand>
</feature>
<evidence type="ECO:0000313" key="5">
    <source>
        <dbReference type="EMBL" id="MBU3826896.1"/>
    </source>
</evidence>
<dbReference type="InterPro" id="IPR036921">
    <property type="entry name" value="PurM-like_N_sf"/>
</dbReference>
<dbReference type="InterPro" id="IPR036676">
    <property type="entry name" value="PurM-like_C_sf"/>
</dbReference>
<dbReference type="Gene3D" id="3.90.650.10">
    <property type="entry name" value="PurM-like C-terminal domain"/>
    <property type="match status" value="1"/>
</dbReference>
<reference evidence="5" key="2">
    <citation type="submission" date="2021-04" db="EMBL/GenBank/DDBJ databases">
        <authorList>
            <person name="Gilroy R."/>
        </authorList>
    </citation>
    <scope>NUCLEOTIDE SEQUENCE</scope>
    <source>
        <strain evidence="5">687</strain>
    </source>
</reference>
<evidence type="ECO:0000313" key="6">
    <source>
        <dbReference type="Proteomes" id="UP000824150"/>
    </source>
</evidence>
<protein>
    <recommendedName>
        <fullName evidence="2">Thiamine-monophosphate kinase</fullName>
        <shortName evidence="2">TMP kinase</shortName>
        <shortName evidence="2">Thiamine-phosphate kinase</shortName>
        <ecNumber evidence="2">2.7.4.16</ecNumber>
    </recommendedName>
</protein>
<dbReference type="GO" id="GO:0009229">
    <property type="term" value="P:thiamine diphosphate biosynthetic process"/>
    <property type="evidence" value="ECO:0007669"/>
    <property type="project" value="UniProtKB-UniRule"/>
</dbReference>
<dbReference type="Proteomes" id="UP000824150">
    <property type="component" value="Unassembled WGS sequence"/>
</dbReference>
<dbReference type="CDD" id="cd02194">
    <property type="entry name" value="ThiL"/>
    <property type="match status" value="1"/>
</dbReference>
<dbReference type="GO" id="GO:0000287">
    <property type="term" value="F:magnesium ion binding"/>
    <property type="evidence" value="ECO:0007669"/>
    <property type="project" value="UniProtKB-UniRule"/>
</dbReference>
<comment type="catalytic activity">
    <reaction evidence="2">
        <text>thiamine phosphate + ATP = thiamine diphosphate + ADP</text>
        <dbReference type="Rhea" id="RHEA:15913"/>
        <dbReference type="ChEBI" id="CHEBI:30616"/>
        <dbReference type="ChEBI" id="CHEBI:37575"/>
        <dbReference type="ChEBI" id="CHEBI:58937"/>
        <dbReference type="ChEBI" id="CHEBI:456216"/>
        <dbReference type="EC" id="2.7.4.16"/>
    </reaction>
</comment>
<feature type="binding site" evidence="2">
    <location>
        <position position="120"/>
    </location>
    <ligand>
        <name>Mg(2+)</name>
        <dbReference type="ChEBI" id="CHEBI:18420"/>
        <label>1</label>
    </ligand>
</feature>
<keyword evidence="2 5" id="KW-0808">Transferase</keyword>
<dbReference type="SUPFAM" id="SSF56042">
    <property type="entry name" value="PurM C-terminal domain-like"/>
    <property type="match status" value="1"/>
</dbReference>
<feature type="binding site" evidence="2">
    <location>
        <position position="212"/>
    </location>
    <ligand>
        <name>Mg(2+)</name>
        <dbReference type="ChEBI" id="CHEBI:18420"/>
        <label>5</label>
    </ligand>
</feature>
<dbReference type="AlphaFoldDB" id="A0A9E2NS65"/>
<comment type="similarity">
    <text evidence="2">Belongs to the thiamine-monophosphate kinase family.</text>
</comment>
<dbReference type="GO" id="GO:0009030">
    <property type="term" value="F:thiamine-phosphate kinase activity"/>
    <property type="evidence" value="ECO:0007669"/>
    <property type="project" value="UniProtKB-UniRule"/>
</dbReference>
<organism evidence="5 6">
    <name type="scientific">Candidatus Anaerobiospirillum merdipullorum</name>
    <dbReference type="NCBI Taxonomy" id="2838450"/>
    <lineage>
        <taxon>Bacteria</taxon>
        <taxon>Pseudomonadati</taxon>
        <taxon>Pseudomonadota</taxon>
        <taxon>Gammaproteobacteria</taxon>
        <taxon>Aeromonadales</taxon>
        <taxon>Succinivibrionaceae</taxon>
        <taxon>Anaerobiospirillum</taxon>
    </lineage>
</organism>
<proteinExistence type="inferred from homology"/>
<dbReference type="EMBL" id="JAHLFG010000059">
    <property type="protein sequence ID" value="MBU3826896.1"/>
    <property type="molecule type" value="Genomic_DNA"/>
</dbReference>
<dbReference type="Pfam" id="PF02769">
    <property type="entry name" value="AIRS_C"/>
    <property type="match status" value="1"/>
</dbReference>
<feature type="binding site" evidence="2">
    <location>
        <position position="52"/>
    </location>
    <ligand>
        <name>substrate</name>
    </ligand>
</feature>
<dbReference type="Gene3D" id="3.30.1330.10">
    <property type="entry name" value="PurM-like, N-terminal domain"/>
    <property type="match status" value="1"/>
</dbReference>
<feature type="binding site" evidence="2">
    <location>
        <begin position="119"/>
        <end position="120"/>
    </location>
    <ligand>
        <name>ATP</name>
        <dbReference type="ChEBI" id="CHEBI:30616"/>
    </ligand>
</feature>
<accession>A0A9E2NS65</accession>
<dbReference type="InterPro" id="IPR016188">
    <property type="entry name" value="PurM-like_N"/>
</dbReference>
<dbReference type="InterPro" id="IPR010918">
    <property type="entry name" value="PurM-like_C_dom"/>
</dbReference>
<comment type="pathway">
    <text evidence="2">Cofactor biosynthesis; thiamine diphosphate biosynthesis; thiamine diphosphate from thiamine phosphate: step 1/1.</text>
</comment>
<feature type="binding site" evidence="2">
    <location>
        <position position="43"/>
    </location>
    <ligand>
        <name>Mg(2+)</name>
        <dbReference type="ChEBI" id="CHEBI:18420"/>
        <label>4</label>
    </ligand>
</feature>
<dbReference type="NCBIfam" id="TIGR01379">
    <property type="entry name" value="thiL"/>
    <property type="match status" value="1"/>
</dbReference>
<feature type="binding site" evidence="2">
    <location>
        <position position="73"/>
    </location>
    <ligand>
        <name>Mg(2+)</name>
        <dbReference type="ChEBI" id="CHEBI:18420"/>
        <label>3</label>
    </ligand>
</feature>
<dbReference type="PANTHER" id="PTHR30270">
    <property type="entry name" value="THIAMINE-MONOPHOSPHATE KINASE"/>
    <property type="match status" value="1"/>
</dbReference>
<comment type="caution">
    <text evidence="5">The sequence shown here is derived from an EMBL/GenBank/DDBJ whole genome shotgun (WGS) entry which is preliminary data.</text>
</comment>
<reference evidence="5" key="1">
    <citation type="journal article" date="2021" name="PeerJ">
        <title>Extensive microbial diversity within the chicken gut microbiome revealed by metagenomics and culture.</title>
        <authorList>
            <person name="Gilroy R."/>
            <person name="Ravi A."/>
            <person name="Getino M."/>
            <person name="Pursley I."/>
            <person name="Horton D.L."/>
            <person name="Alikhan N.F."/>
            <person name="Baker D."/>
            <person name="Gharbi K."/>
            <person name="Hall N."/>
            <person name="Watson M."/>
            <person name="Adriaenssens E.M."/>
            <person name="Foster-Nyarko E."/>
            <person name="Jarju S."/>
            <person name="Secka A."/>
            <person name="Antonio M."/>
            <person name="Oren A."/>
            <person name="Chaudhuri R.R."/>
            <person name="La Ragione R."/>
            <person name="Hildebrand F."/>
            <person name="Pallen M.J."/>
        </authorList>
    </citation>
    <scope>NUCLEOTIDE SEQUENCE</scope>
    <source>
        <strain evidence="5">687</strain>
    </source>
</reference>
<feature type="binding site" evidence="2">
    <location>
        <position position="209"/>
    </location>
    <ligand>
        <name>Mg(2+)</name>
        <dbReference type="ChEBI" id="CHEBI:18420"/>
        <label>3</label>
    </ligand>
</feature>
<feature type="binding site" evidence="2">
    <location>
        <position position="44"/>
    </location>
    <ligand>
        <name>Mg(2+)</name>
        <dbReference type="ChEBI" id="CHEBI:18420"/>
        <label>1</label>
    </ligand>
</feature>
<sequence length="323" mass="35053">MAGEFKLIDKLFAGHDAAKGVMLGVGDDCALIALPGAQYLALTTDTMVEGRHFFAGTKPYYLGWRALAVNLSDLAAMGARPRYFLLSITHPDGNKRFLKSFAQGMFALAKEEKVALIGGNMAKGPLSITITAIGTCKPGRAMERSGAQVGDELYVTGTLGGPGLYVKAGMGELKLSPSLMAELYAKAFLLPCRARFAKRLAKICRCAIDISDGLVGDLRHICTQSQVGAQVVLDTLPLPPEFLLPEVTARLSLDERLHLALYGGCDYELLFSLAPDKVSTMLSLAQRYQVPVTKIGLITHRRQGLQLYFQGQRQTLKPGFEHF</sequence>
<dbReference type="PANTHER" id="PTHR30270:SF0">
    <property type="entry name" value="THIAMINE-MONOPHOSPHATE KINASE"/>
    <property type="match status" value="1"/>
</dbReference>
<comment type="caution">
    <text evidence="2">Lacks conserved residue(s) required for the propagation of feature annotation.</text>
</comment>
<comment type="miscellaneous">
    <text evidence="2">Reaction mechanism of ThiL seems to utilize a direct, inline transfer of the gamma-phosphate of ATP to TMP rather than a phosphorylated enzyme intermediate.</text>
</comment>
<keyword evidence="2" id="KW-0460">Magnesium</keyword>
<feature type="binding site" evidence="2">
    <location>
        <position position="144"/>
    </location>
    <ligand>
        <name>ATP</name>
        <dbReference type="ChEBI" id="CHEBI:30616"/>
    </ligand>
</feature>